<evidence type="ECO:0000313" key="2">
    <source>
        <dbReference type="EMBL" id="ASJ12245.1"/>
    </source>
</evidence>
<keyword evidence="7" id="KW-1185">Reference proteome</keyword>
<reference evidence="6" key="3">
    <citation type="submission" date="2016-10" db="EMBL/GenBank/DDBJ databases">
        <authorList>
            <person name="Varghese N."/>
            <person name="Submissions S."/>
        </authorList>
    </citation>
    <scope>NUCLEOTIDE SEQUENCE [LARGE SCALE GENOMIC DNA]</scope>
    <source>
        <strain evidence="6">OGL-20</strain>
    </source>
</reference>
<dbReference type="EMBL" id="LIXN01000003">
    <property type="protein sequence ID" value="KQH82984.1"/>
    <property type="molecule type" value="Genomic_DNA"/>
</dbReference>
<dbReference type="SUPFAM" id="SSF51182">
    <property type="entry name" value="RmlC-like cupins"/>
    <property type="match status" value="1"/>
</dbReference>
<evidence type="ECO:0000313" key="3">
    <source>
        <dbReference type="EMBL" id="KQH82984.1"/>
    </source>
</evidence>
<feature type="domain" description="Cupin type-2" evidence="1">
    <location>
        <begin position="33"/>
        <end position="100"/>
    </location>
</feature>
<evidence type="ECO:0000259" key="1">
    <source>
        <dbReference type="Pfam" id="PF07883"/>
    </source>
</evidence>
<dbReference type="EMBL" id="FOIW01000001">
    <property type="protein sequence ID" value="SEV94243.1"/>
    <property type="molecule type" value="Genomic_DNA"/>
</dbReference>
<dbReference type="Gene3D" id="2.60.120.10">
    <property type="entry name" value="Jelly Rolls"/>
    <property type="match status" value="1"/>
</dbReference>
<name>A0A0Q2UQP7_9EURY</name>
<dbReference type="KEGG" id="ttd:A3L14_04790"/>
<dbReference type="PATRIC" id="fig|277988.4.peg.376"/>
<evidence type="ECO:0000313" key="4">
    <source>
        <dbReference type="EMBL" id="SEV94243.1"/>
    </source>
</evidence>
<reference evidence="3 5" key="1">
    <citation type="submission" date="2015-08" db="EMBL/GenBank/DDBJ databases">
        <title>Thermococcus thioreducens DSM 14981 genome sequencing.</title>
        <authorList>
            <person name="Hong S.-J."/>
            <person name="Kim M.-C."/>
            <person name="Shin J.-H."/>
        </authorList>
    </citation>
    <scope>NUCLEOTIDE SEQUENCE [LARGE SCALE GENOMIC DNA]</scope>
    <source>
        <strain evidence="3 5">DSM 14981</strain>
    </source>
</reference>
<gene>
    <name evidence="2" type="ORF">A3L14_04790</name>
    <name evidence="3" type="ORF">AMR53_01785</name>
    <name evidence="4" type="ORF">SAMN05216170_1009</name>
</gene>
<sequence>MKVVGVEEAERVENPHGVDVRKLMDGESAQIFYITLKPGESLKRHTTPVDAFIYVLKGRGIVEVGDERAEVKKGTAVYLPKGVPHAVSNGGSLDMAFLVIKVV</sequence>
<evidence type="ECO:0000313" key="5">
    <source>
        <dbReference type="Proteomes" id="UP000051862"/>
    </source>
</evidence>
<keyword evidence="4" id="KW-0413">Isomerase</keyword>
<dbReference type="RefSeq" id="WP_055428638.1">
    <property type="nucleotide sequence ID" value="NZ_CP015105.1"/>
</dbReference>
<dbReference type="PANTHER" id="PTHR37694:SF1">
    <property type="entry name" value="SLR8022 PROTEIN"/>
    <property type="match status" value="1"/>
</dbReference>
<dbReference type="EMBL" id="CP015105">
    <property type="protein sequence ID" value="ASJ12245.1"/>
    <property type="molecule type" value="Genomic_DNA"/>
</dbReference>
<reference evidence="4" key="4">
    <citation type="submission" date="2016-10" db="EMBL/GenBank/DDBJ databases">
        <authorList>
            <person name="de Groot N.N."/>
        </authorList>
    </citation>
    <scope>NUCLEOTIDE SEQUENCE [LARGE SCALE GENOMIC DNA]</scope>
    <source>
        <strain evidence="4">OGL-20</strain>
    </source>
</reference>
<dbReference type="InterPro" id="IPR011051">
    <property type="entry name" value="RmlC_Cupin_sf"/>
</dbReference>
<dbReference type="Proteomes" id="UP000051862">
    <property type="component" value="Unassembled WGS sequence"/>
</dbReference>
<protein>
    <submittedName>
        <fullName evidence="3 4">Cupin</fullName>
    </submittedName>
</protein>
<proteinExistence type="predicted"/>
<dbReference type="Proteomes" id="UP000250136">
    <property type="component" value="Chromosome"/>
</dbReference>
<dbReference type="InterPro" id="IPR013096">
    <property type="entry name" value="Cupin_2"/>
</dbReference>
<evidence type="ECO:0000313" key="7">
    <source>
        <dbReference type="Proteomes" id="UP000250136"/>
    </source>
</evidence>
<dbReference type="CDD" id="cd06984">
    <property type="entry name" value="cupin_Moth_1897"/>
    <property type="match status" value="1"/>
</dbReference>
<dbReference type="InterPro" id="IPR014710">
    <property type="entry name" value="RmlC-like_jellyroll"/>
</dbReference>
<reference evidence="2 7" key="2">
    <citation type="submission" date="2016-04" db="EMBL/GenBank/DDBJ databases">
        <title>Complete genome sequence of Thermococcus thioreducens type strain OGL-20P.</title>
        <authorList>
            <person name="Oger P.M."/>
        </authorList>
    </citation>
    <scope>NUCLEOTIDE SEQUENCE [LARGE SCALE GENOMIC DNA]</scope>
    <source>
        <strain evidence="2 7">OGL-20P</strain>
    </source>
</reference>
<dbReference type="Pfam" id="PF07883">
    <property type="entry name" value="Cupin_2"/>
    <property type="match status" value="1"/>
</dbReference>
<dbReference type="GO" id="GO:0016853">
    <property type="term" value="F:isomerase activity"/>
    <property type="evidence" value="ECO:0007669"/>
    <property type="project" value="UniProtKB-KW"/>
</dbReference>
<dbReference type="GeneID" id="33333714"/>
<dbReference type="AlphaFoldDB" id="A0A0Q2UQP7"/>
<dbReference type="OrthoDB" id="114121at2157"/>
<dbReference type="PANTHER" id="PTHR37694">
    <property type="entry name" value="SLR8022 PROTEIN"/>
    <property type="match status" value="1"/>
</dbReference>
<accession>A0A0Q2UQP7</accession>
<organism evidence="3 5">
    <name type="scientific">Thermococcus thioreducens</name>
    <dbReference type="NCBI Taxonomy" id="277988"/>
    <lineage>
        <taxon>Archaea</taxon>
        <taxon>Methanobacteriati</taxon>
        <taxon>Methanobacteriota</taxon>
        <taxon>Thermococci</taxon>
        <taxon>Thermococcales</taxon>
        <taxon>Thermococcaceae</taxon>
        <taxon>Thermococcus</taxon>
    </lineage>
</organism>
<dbReference type="STRING" id="277988.SAMN05216170_1009"/>
<evidence type="ECO:0000313" key="6">
    <source>
        <dbReference type="Proteomes" id="UP000182125"/>
    </source>
</evidence>
<dbReference type="Proteomes" id="UP000182125">
    <property type="component" value="Unassembled WGS sequence"/>
</dbReference>